<keyword evidence="3" id="KW-1185">Reference proteome</keyword>
<dbReference type="Proteomes" id="UP000236569">
    <property type="component" value="Unassembled WGS sequence"/>
</dbReference>
<protein>
    <submittedName>
        <fullName evidence="2">Uncharacterized protein</fullName>
    </submittedName>
</protein>
<dbReference type="EMBL" id="BFAG01000003">
    <property type="protein sequence ID" value="GBF05146.1"/>
    <property type="molecule type" value="Genomic_DNA"/>
</dbReference>
<organism evidence="2 3">
    <name type="scientific">Deinococcus aerius</name>
    <dbReference type="NCBI Taxonomy" id="200253"/>
    <lineage>
        <taxon>Bacteria</taxon>
        <taxon>Thermotogati</taxon>
        <taxon>Deinococcota</taxon>
        <taxon>Deinococci</taxon>
        <taxon>Deinococcales</taxon>
        <taxon>Deinococcaceae</taxon>
        <taxon>Deinococcus</taxon>
    </lineage>
</organism>
<proteinExistence type="predicted"/>
<reference evidence="3" key="1">
    <citation type="submission" date="2018-01" db="EMBL/GenBank/DDBJ databases">
        <title>Draft Genome Sequence of the Radioresistant Bacterium Deinococcus aerius TR0125, Isolated from the Higher Atmosphere above Japan.</title>
        <authorList>
            <person name="Satoh K."/>
            <person name="Arai H."/>
            <person name="Sanzen T."/>
            <person name="Kawaguchi Y."/>
            <person name="Hayashi H."/>
            <person name="Yokobori S."/>
            <person name="Yamagishi A."/>
            <person name="Oono Y."/>
            <person name="Narumi I."/>
        </authorList>
    </citation>
    <scope>NUCLEOTIDE SEQUENCE [LARGE SCALE GENOMIC DNA]</scope>
    <source>
        <strain evidence="3">TR0125</strain>
    </source>
</reference>
<feature type="coiled-coil region" evidence="1">
    <location>
        <begin position="147"/>
        <end position="187"/>
    </location>
</feature>
<sequence length="263" mass="28822">MACVRESAKKRDALLAGAQLAVREQRRRVAEVRAREHVGAAGWAQTSTLEQIIRAGREGLAATDTLRQLVRLTSEQVRALPLAAEQEREEHARALSEIVRSGETQITAAEALEELICQALEEVARTSVDEVNVRTLRQIHGWVREQMVALNTIIEAAQAQADTLEQVARLDRLNAEYQSRVDALRKLGAEEEAHALAVEGERIVERLAELDAAGPHQLGALTRIGEAVAEQVTETGTSRDEQAEALDDLAHAASEKAQELREG</sequence>
<comment type="caution">
    <text evidence="2">The sequence shown here is derived from an EMBL/GenBank/DDBJ whole genome shotgun (WGS) entry which is preliminary data.</text>
</comment>
<evidence type="ECO:0000256" key="1">
    <source>
        <dbReference type="SAM" id="Coils"/>
    </source>
</evidence>
<keyword evidence="1" id="KW-0175">Coiled coil</keyword>
<dbReference type="RefSeq" id="WP_103128580.1">
    <property type="nucleotide sequence ID" value="NZ_BFAG01000003.1"/>
</dbReference>
<evidence type="ECO:0000313" key="2">
    <source>
        <dbReference type="EMBL" id="GBF05146.1"/>
    </source>
</evidence>
<accession>A0A2I9D3I4</accession>
<gene>
    <name evidence="2" type="ORF">DAERI_030312</name>
</gene>
<dbReference type="AlphaFoldDB" id="A0A2I9D3I4"/>
<dbReference type="OrthoDB" id="67557at2"/>
<name>A0A2I9D3I4_9DEIO</name>
<evidence type="ECO:0000313" key="3">
    <source>
        <dbReference type="Proteomes" id="UP000236569"/>
    </source>
</evidence>